<name>A0A0L6VBU9_9BASI</name>
<dbReference type="PANTHER" id="PTHR23088:SF27">
    <property type="entry name" value="DEAMINATED GLUTATHIONE AMIDASE"/>
    <property type="match status" value="1"/>
</dbReference>
<dbReference type="InterPro" id="IPR003010">
    <property type="entry name" value="C-N_Hydrolase"/>
</dbReference>
<dbReference type="Pfam" id="PF00795">
    <property type="entry name" value="CN_hydrolase"/>
    <property type="match status" value="1"/>
</dbReference>
<dbReference type="VEuPathDB" id="FungiDB:VP01_197g4"/>
<feature type="domain" description="CN hydrolase" evidence="2">
    <location>
        <begin position="20"/>
        <end position="338"/>
    </location>
</feature>
<organism evidence="3 4">
    <name type="scientific">Puccinia sorghi</name>
    <dbReference type="NCBI Taxonomy" id="27349"/>
    <lineage>
        <taxon>Eukaryota</taxon>
        <taxon>Fungi</taxon>
        <taxon>Dikarya</taxon>
        <taxon>Basidiomycota</taxon>
        <taxon>Pucciniomycotina</taxon>
        <taxon>Pucciniomycetes</taxon>
        <taxon>Pucciniales</taxon>
        <taxon>Pucciniaceae</taxon>
        <taxon>Puccinia</taxon>
    </lineage>
</organism>
<evidence type="ECO:0000256" key="1">
    <source>
        <dbReference type="SAM" id="MobiDB-lite"/>
    </source>
</evidence>
<dbReference type="OrthoDB" id="10250282at2759"/>
<keyword evidence="4" id="KW-1185">Reference proteome</keyword>
<dbReference type="AlphaFoldDB" id="A0A0L6VBU9"/>
<protein>
    <recommendedName>
        <fullName evidence="2">CN hydrolase domain-containing protein</fullName>
    </recommendedName>
</protein>
<proteinExistence type="predicted"/>
<dbReference type="InterPro" id="IPR036526">
    <property type="entry name" value="C-N_Hydrolase_sf"/>
</dbReference>
<dbReference type="STRING" id="27349.A0A0L6VBU9"/>
<evidence type="ECO:0000259" key="2">
    <source>
        <dbReference type="PROSITE" id="PS50263"/>
    </source>
</evidence>
<dbReference type="EMBL" id="LAVV01006814">
    <property type="protein sequence ID" value="KNZ58189.1"/>
    <property type="molecule type" value="Genomic_DNA"/>
</dbReference>
<dbReference type="PANTHER" id="PTHR23088">
    <property type="entry name" value="NITRILASE-RELATED"/>
    <property type="match status" value="1"/>
</dbReference>
<feature type="region of interest" description="Disordered" evidence="1">
    <location>
        <begin position="1"/>
        <end position="28"/>
    </location>
</feature>
<reference evidence="3 4" key="1">
    <citation type="submission" date="2015-08" db="EMBL/GenBank/DDBJ databases">
        <title>Next Generation Sequencing and Analysis of the Genome of Puccinia sorghi L Schw, the Causal Agent of Maize Common Rust.</title>
        <authorList>
            <person name="Rochi L."/>
            <person name="Burguener G."/>
            <person name="Darino M."/>
            <person name="Turjanski A."/>
            <person name="Kreff E."/>
            <person name="Dieguez M.J."/>
            <person name="Sacco F."/>
        </authorList>
    </citation>
    <scope>NUCLEOTIDE SEQUENCE [LARGE SCALE GENOMIC DNA]</scope>
    <source>
        <strain evidence="3 4">RO10H11247</strain>
    </source>
</reference>
<dbReference type="Gene3D" id="3.60.110.10">
    <property type="entry name" value="Carbon-nitrogen hydrolase"/>
    <property type="match status" value="1"/>
</dbReference>
<sequence length="368" mass="41378">MKIRKKITAPSHSQQPSRAEQHGVVRRRPALQPDNSLHVLIYSRGNVIENLIRCQSIIRRSAKLGAKVGGERHYMVFLPEASDFIAPASQSPSLAQSLKESQFVHAIQSSALENDCWVSVGVHEKSTEDPNRCHNTSLVISNDGVIHQIYRKLHLFDMVSLPHCFITDLGNNTSANESRYIIPGKAIEKPLPTPIGHVGQLICYDLRSFSRNTRVSRFPEVAIIHRHRGANILSYPSAFTMRTGGSHWETLLRARAIETQVRELPQIKKNPICYVIAAAQVGTHMEKPIRQSWGHAMIVDPWGTVIAQVPDVVPSMPPPSADQDHEWSTNFALADIDLKSLELLRRSMPILDQRRNDVYPRLDYTGHS</sequence>
<dbReference type="PROSITE" id="PS50263">
    <property type="entry name" value="CN_HYDROLASE"/>
    <property type="match status" value="1"/>
</dbReference>
<evidence type="ECO:0000313" key="3">
    <source>
        <dbReference type="EMBL" id="KNZ58189.1"/>
    </source>
</evidence>
<dbReference type="SUPFAM" id="SSF56317">
    <property type="entry name" value="Carbon-nitrogen hydrolase"/>
    <property type="match status" value="1"/>
</dbReference>
<evidence type="ECO:0000313" key="4">
    <source>
        <dbReference type="Proteomes" id="UP000037035"/>
    </source>
</evidence>
<comment type="caution">
    <text evidence="3">The sequence shown here is derived from an EMBL/GenBank/DDBJ whole genome shotgun (WGS) entry which is preliminary data.</text>
</comment>
<accession>A0A0L6VBU9</accession>
<gene>
    <name evidence="3" type="ORF">VP01_197g4</name>
</gene>
<dbReference type="Proteomes" id="UP000037035">
    <property type="component" value="Unassembled WGS sequence"/>
</dbReference>